<feature type="domain" description="Glycosyl hydrolase-like 10" evidence="3">
    <location>
        <begin position="84"/>
        <end position="389"/>
    </location>
</feature>
<protein>
    <submittedName>
        <fullName evidence="4">Family 10 glycosylhydrolase</fullName>
    </submittedName>
</protein>
<dbReference type="Gene3D" id="3.20.20.80">
    <property type="entry name" value="Glycosidases"/>
    <property type="match status" value="1"/>
</dbReference>
<dbReference type="InterPro" id="IPR017853">
    <property type="entry name" value="GH"/>
</dbReference>
<dbReference type="Proteomes" id="UP001476950">
    <property type="component" value="Unassembled WGS sequence"/>
</dbReference>
<evidence type="ECO:0000313" key="4">
    <source>
        <dbReference type="EMBL" id="MEP1058472.1"/>
    </source>
</evidence>
<proteinExistence type="predicted"/>
<dbReference type="PANTHER" id="PTHR43405">
    <property type="entry name" value="GLYCOSYL HYDROLASE DIGH"/>
    <property type="match status" value="1"/>
</dbReference>
<evidence type="ECO:0000256" key="2">
    <source>
        <dbReference type="SAM" id="Phobius"/>
    </source>
</evidence>
<organism evidence="4 5">
    <name type="scientific">Stenomitos frigidus AS-A4</name>
    <dbReference type="NCBI Taxonomy" id="2933935"/>
    <lineage>
        <taxon>Bacteria</taxon>
        <taxon>Bacillati</taxon>
        <taxon>Cyanobacteriota</taxon>
        <taxon>Cyanophyceae</taxon>
        <taxon>Leptolyngbyales</taxon>
        <taxon>Leptolyngbyaceae</taxon>
        <taxon>Stenomitos</taxon>
    </lineage>
</organism>
<gene>
    <name evidence="4" type="ORF">NDI38_08480</name>
</gene>
<dbReference type="SUPFAM" id="SSF51445">
    <property type="entry name" value="(Trans)glycosidases"/>
    <property type="match status" value="1"/>
</dbReference>
<name>A0ABV0KHE1_9CYAN</name>
<sequence>MNHVVFGRGIWVKWLSLCRLVMNVPLVQQCDRWLRVVRQSVPRRANVLALLLTGCVTLLLAAMPLAAQTAAPRVSQASIAPRSEIRGVWITNVDSAVLFNGSVLKDAVQQLAQLHFNTLYPVAWNWGYTTYPSAVAKQASGAAVDPRPLGLEGRDSLAELVQQAHQRGMAVLPWFEFGFMAPEDSALAIRHPDWLTQQQDGTRVWQEGIYPRVWLNPFKPEVQQFMQSLVLELVNKYDIDGIQFDDHFGLPYQFGYDDYTAQLYKREQGKAPPTNPRDPAWVRWRANKLTSFTTQLFRAVKARKKNVIFALSPNNYEFAYNNSLQDWKAWEQQGLIEELVLQVYTSSPQAFTAQLQTPEMQAARRHIPTGVGILTGLRKRPIPMQQVRDQIQIVRQQGFAGVSFFFYETLWQLVTEPANDRKAVLRSLFSPPVPRPDVMKGWVPPR</sequence>
<feature type="transmembrane region" description="Helical" evidence="2">
    <location>
        <begin position="47"/>
        <end position="67"/>
    </location>
</feature>
<evidence type="ECO:0000313" key="5">
    <source>
        <dbReference type="Proteomes" id="UP001476950"/>
    </source>
</evidence>
<keyword evidence="2" id="KW-0812">Transmembrane</keyword>
<keyword evidence="2" id="KW-1133">Transmembrane helix</keyword>
<keyword evidence="1" id="KW-0732">Signal</keyword>
<accession>A0ABV0KHE1</accession>
<comment type="caution">
    <text evidence="4">The sequence shown here is derived from an EMBL/GenBank/DDBJ whole genome shotgun (WGS) entry which is preliminary data.</text>
</comment>
<evidence type="ECO:0000259" key="3">
    <source>
        <dbReference type="Pfam" id="PF02638"/>
    </source>
</evidence>
<dbReference type="InterPro" id="IPR003790">
    <property type="entry name" value="GHL10"/>
</dbReference>
<dbReference type="PANTHER" id="PTHR43405:SF1">
    <property type="entry name" value="GLYCOSYL HYDROLASE DIGH"/>
    <property type="match status" value="1"/>
</dbReference>
<evidence type="ECO:0000256" key="1">
    <source>
        <dbReference type="ARBA" id="ARBA00022729"/>
    </source>
</evidence>
<dbReference type="RefSeq" id="WP_242033416.1">
    <property type="nucleotide sequence ID" value="NZ_JAMPLM010000005.1"/>
</dbReference>
<dbReference type="EMBL" id="JAMPLM010000005">
    <property type="protein sequence ID" value="MEP1058472.1"/>
    <property type="molecule type" value="Genomic_DNA"/>
</dbReference>
<keyword evidence="2" id="KW-0472">Membrane</keyword>
<keyword evidence="5" id="KW-1185">Reference proteome</keyword>
<dbReference type="InterPro" id="IPR052177">
    <property type="entry name" value="Divisome_Glycosyl_Hydrolase"/>
</dbReference>
<reference evidence="4 5" key="1">
    <citation type="submission" date="2022-04" db="EMBL/GenBank/DDBJ databases">
        <title>Positive selection, recombination, and allopatry shape intraspecific diversity of widespread and dominant cyanobacteria.</title>
        <authorList>
            <person name="Wei J."/>
            <person name="Shu W."/>
            <person name="Hu C."/>
        </authorList>
    </citation>
    <scope>NUCLEOTIDE SEQUENCE [LARGE SCALE GENOMIC DNA]</scope>
    <source>
        <strain evidence="4 5">AS-A4</strain>
    </source>
</reference>
<dbReference type="Pfam" id="PF02638">
    <property type="entry name" value="GHL10"/>
    <property type="match status" value="1"/>
</dbReference>